<feature type="compositionally biased region" description="Basic and acidic residues" evidence="1">
    <location>
        <begin position="80"/>
        <end position="89"/>
    </location>
</feature>
<dbReference type="Proteomes" id="UP000016922">
    <property type="component" value="Unassembled WGS sequence"/>
</dbReference>
<keyword evidence="3" id="KW-1185">Reference proteome</keyword>
<evidence type="ECO:0000256" key="1">
    <source>
        <dbReference type="SAM" id="MobiDB-lite"/>
    </source>
</evidence>
<dbReference type="GeneID" id="19467043"/>
<organism evidence="2 3">
    <name type="scientific">Glarea lozoyensis (strain ATCC 20868 / MF5171)</name>
    <dbReference type="NCBI Taxonomy" id="1116229"/>
    <lineage>
        <taxon>Eukaryota</taxon>
        <taxon>Fungi</taxon>
        <taxon>Dikarya</taxon>
        <taxon>Ascomycota</taxon>
        <taxon>Pezizomycotina</taxon>
        <taxon>Leotiomycetes</taxon>
        <taxon>Helotiales</taxon>
        <taxon>Helotiaceae</taxon>
        <taxon>Glarea</taxon>
    </lineage>
</organism>
<protein>
    <submittedName>
        <fullName evidence="2">Uncharacterized protein</fullName>
    </submittedName>
</protein>
<feature type="region of interest" description="Disordered" evidence="1">
    <location>
        <begin position="25"/>
        <end position="105"/>
    </location>
</feature>
<dbReference type="HOGENOM" id="CLU_834333_0_0_1"/>
<evidence type="ECO:0000313" key="3">
    <source>
        <dbReference type="Proteomes" id="UP000016922"/>
    </source>
</evidence>
<feature type="compositionally biased region" description="Polar residues" evidence="1">
    <location>
        <begin position="90"/>
        <end position="101"/>
    </location>
</feature>
<proteinExistence type="predicted"/>
<feature type="compositionally biased region" description="Polar residues" evidence="1">
    <location>
        <begin position="25"/>
        <end position="43"/>
    </location>
</feature>
<dbReference type="AlphaFoldDB" id="S3CC32"/>
<dbReference type="EMBL" id="KE145373">
    <property type="protein sequence ID" value="EPE24142.1"/>
    <property type="molecule type" value="Genomic_DNA"/>
</dbReference>
<name>S3CC32_GLAL2</name>
<evidence type="ECO:0000313" key="2">
    <source>
        <dbReference type="EMBL" id="EPE24142.1"/>
    </source>
</evidence>
<sequence>MSNTSSTPPGLRDTSNLSFNIYDSDSSVELSSPIQNRAVTRSESIGRGRPTKRGQPTRRDRATRRRRVRRRSSPTPARRSLSDNPKDQSTDTLNPTINTDASIRGGIVTDSGTLREATPPNEILTVGDQGDSMAFAQVSSTFIHTSQEASDYERSDTLEASLGNTYNFFQSNIPIGNYDHSKHAISPHGDTLADVDMNGLNRQNNQPAASRPSTPIYNPFGPLFGFEKGVMYNELHFSDSQNTSIQGETKATVDRGETFNHLEILSPAIRQVLDQIYPPRDDFHRTNDFHVWFFSHARCHDPLAPYCSADKFDDFMKAYNNWVWDNFTLLERF</sequence>
<gene>
    <name evidence="2" type="ORF">GLAREA_07992</name>
</gene>
<accession>S3CC32</accession>
<dbReference type="RefSeq" id="XP_008088230.1">
    <property type="nucleotide sequence ID" value="XM_008090039.1"/>
</dbReference>
<feature type="compositionally biased region" description="Basic residues" evidence="1">
    <location>
        <begin position="49"/>
        <end position="72"/>
    </location>
</feature>
<dbReference type="KEGG" id="glz:GLAREA_07992"/>
<reference evidence="2 3" key="1">
    <citation type="journal article" date="2013" name="BMC Genomics">
        <title>Genomics-driven discovery of the pneumocandin biosynthetic gene cluster in the fungus Glarea lozoyensis.</title>
        <authorList>
            <person name="Chen L."/>
            <person name="Yue Q."/>
            <person name="Zhang X."/>
            <person name="Xiang M."/>
            <person name="Wang C."/>
            <person name="Li S."/>
            <person name="Che Y."/>
            <person name="Ortiz-Lopez F.J."/>
            <person name="Bills G.F."/>
            <person name="Liu X."/>
            <person name="An Z."/>
        </authorList>
    </citation>
    <scope>NUCLEOTIDE SEQUENCE [LARGE SCALE GENOMIC DNA]</scope>
    <source>
        <strain evidence="3">ATCC 20868 / MF5171</strain>
    </source>
</reference>